<reference evidence="1" key="1">
    <citation type="submission" date="2020-03" db="EMBL/GenBank/DDBJ databases">
        <title>Ferranicluibacter endophyticum gen. nov., sp. nov., a new genus isolated from Rubus ulmifolius Schott. stem.</title>
        <authorList>
            <person name="Roca-Couso R."/>
            <person name="Flores-Felix J.D."/>
            <person name="Igual J.M."/>
            <person name="Rivas R."/>
        </authorList>
    </citation>
    <scope>NUCLEOTIDE SEQUENCE</scope>
    <source>
        <strain evidence="1">CRRU44</strain>
    </source>
</reference>
<dbReference type="RefSeq" id="WP_165929853.1">
    <property type="nucleotide sequence ID" value="NZ_JAANCM010000011.1"/>
</dbReference>
<proteinExistence type="predicted"/>
<accession>A0AA43ZHF9</accession>
<dbReference type="Proteomes" id="UP001155840">
    <property type="component" value="Unassembled WGS sequence"/>
</dbReference>
<dbReference type="EMBL" id="JAANCM010000011">
    <property type="protein sequence ID" value="NHT77968.1"/>
    <property type="molecule type" value="Genomic_DNA"/>
</dbReference>
<keyword evidence="2" id="KW-1185">Reference proteome</keyword>
<evidence type="ECO:0000313" key="2">
    <source>
        <dbReference type="Proteomes" id="UP001155840"/>
    </source>
</evidence>
<gene>
    <name evidence="1" type="ORF">G8E10_19895</name>
</gene>
<name>A0AA43ZHF9_9HYPH</name>
<dbReference type="AlphaFoldDB" id="A0AA43ZHF9"/>
<comment type="caution">
    <text evidence="1">The sequence shown here is derived from an EMBL/GenBank/DDBJ whole genome shotgun (WGS) entry which is preliminary data.</text>
</comment>
<organism evidence="1 2">
    <name type="scientific">Ferranicluibacter rubi</name>
    <dbReference type="NCBI Taxonomy" id="2715133"/>
    <lineage>
        <taxon>Bacteria</taxon>
        <taxon>Pseudomonadati</taxon>
        <taxon>Pseudomonadota</taxon>
        <taxon>Alphaproteobacteria</taxon>
        <taxon>Hyphomicrobiales</taxon>
        <taxon>Rhizobiaceae</taxon>
        <taxon>Ferranicluibacter</taxon>
    </lineage>
</organism>
<sequence length="53" mass="5963">MLSYFGLKTEWPEAHIQAARGLNRETPSHAASDRLTHAVGSMPVFPVEWSRII</sequence>
<evidence type="ECO:0000313" key="1">
    <source>
        <dbReference type="EMBL" id="NHT77968.1"/>
    </source>
</evidence>
<protein>
    <submittedName>
        <fullName evidence="1">Uncharacterized protein</fullName>
    </submittedName>
</protein>